<feature type="domain" description="Major facilitator superfamily (MFS) profile" evidence="8">
    <location>
        <begin position="27"/>
        <end position="460"/>
    </location>
</feature>
<evidence type="ECO:0000256" key="7">
    <source>
        <dbReference type="SAM" id="Phobius"/>
    </source>
</evidence>
<dbReference type="PANTHER" id="PTHR23511">
    <property type="entry name" value="SYNAPTIC VESICLE GLYCOPROTEIN 2"/>
    <property type="match status" value="1"/>
</dbReference>
<feature type="transmembrane region" description="Helical" evidence="7">
    <location>
        <begin position="61"/>
        <end position="80"/>
    </location>
</feature>
<dbReference type="SUPFAM" id="SSF103473">
    <property type="entry name" value="MFS general substrate transporter"/>
    <property type="match status" value="1"/>
</dbReference>
<dbReference type="GO" id="GO:0016020">
    <property type="term" value="C:membrane"/>
    <property type="evidence" value="ECO:0007669"/>
    <property type="project" value="UniProtKB-SubCell"/>
</dbReference>
<dbReference type="InterPro" id="IPR020846">
    <property type="entry name" value="MFS_dom"/>
</dbReference>
<keyword evidence="9" id="KW-1185">Reference proteome</keyword>
<evidence type="ECO:0000256" key="6">
    <source>
        <dbReference type="ARBA" id="ARBA00023136"/>
    </source>
</evidence>
<sequence>MGTSNNNIFTIDEAIEALGFGKFQIMLSLLTGFAWMADAMEMMILAFLSPSLQCEWNISKTQQALITTTVFGGILISGTLWGKICDKFGRKLGLIVACFMGSLMGAASAISPNFYVFLLFRGLVGVAVSGVPQAFTLYSEFLPKSHRAKCIVLIEIFWAVGAGFEAILALLIMNSWGWRWWLFFSSMPLLAFVVLSYWLPESARYLMTSGKVNEAYKTLQYVSKMNGRKLPDGKLVVEKGEAKQAKRGKMSDLVTDGFWKTSVLVWALWMIVNFCYYGITLFTTVIYQNDDYCHGDVLSNSQTNLNKTITGCQRLDTQDYMDLLATNLAEIPGLIVTVLIIEVIGRKYTMALEFGAYSICISILYFCLPRSLVTVFLFMSRAFISGAFQALYVYTPEVYPTTLRGIGLGTSNALARVGSIITPFVAQVASDSSLLFPILIYGSASLFGVLAAVLLPIETRGRPMMETHY</sequence>
<feature type="transmembrane region" description="Helical" evidence="7">
    <location>
        <begin position="150"/>
        <end position="172"/>
    </location>
</feature>
<feature type="transmembrane region" description="Helical" evidence="7">
    <location>
        <begin position="25"/>
        <end position="49"/>
    </location>
</feature>
<dbReference type="WBParaSite" id="ACRNAN_scaffold1028.g23356.t1">
    <property type="protein sequence ID" value="ACRNAN_scaffold1028.g23356.t1"/>
    <property type="gene ID" value="ACRNAN_scaffold1028.g23356"/>
</dbReference>
<dbReference type="Proteomes" id="UP000887540">
    <property type="component" value="Unplaced"/>
</dbReference>
<feature type="transmembrane region" description="Helical" evidence="7">
    <location>
        <begin position="178"/>
        <end position="199"/>
    </location>
</feature>
<proteinExistence type="inferred from homology"/>
<keyword evidence="4 7" id="KW-0812">Transmembrane</keyword>
<feature type="transmembrane region" description="Helical" evidence="7">
    <location>
        <begin position="438"/>
        <end position="457"/>
    </location>
</feature>
<feature type="transmembrane region" description="Helical" evidence="7">
    <location>
        <begin position="323"/>
        <end position="341"/>
    </location>
</feature>
<evidence type="ECO:0000313" key="9">
    <source>
        <dbReference type="Proteomes" id="UP000887540"/>
    </source>
</evidence>
<evidence type="ECO:0000256" key="2">
    <source>
        <dbReference type="ARBA" id="ARBA00008335"/>
    </source>
</evidence>
<evidence type="ECO:0000256" key="1">
    <source>
        <dbReference type="ARBA" id="ARBA00004141"/>
    </source>
</evidence>
<keyword evidence="6 7" id="KW-0472">Membrane</keyword>
<dbReference type="Pfam" id="PF00083">
    <property type="entry name" value="Sugar_tr"/>
    <property type="match status" value="2"/>
</dbReference>
<protein>
    <submittedName>
        <fullName evidence="10">Major facilitator superfamily (MFS) profile domain-containing protein</fullName>
    </submittedName>
</protein>
<evidence type="ECO:0000256" key="5">
    <source>
        <dbReference type="ARBA" id="ARBA00022989"/>
    </source>
</evidence>
<dbReference type="PANTHER" id="PTHR23511:SF5">
    <property type="entry name" value="MAJOR FACILITATOR-TYPE TRANSPORTER HXNZ-RELATED"/>
    <property type="match status" value="1"/>
</dbReference>
<keyword evidence="3" id="KW-0813">Transport</keyword>
<evidence type="ECO:0000256" key="3">
    <source>
        <dbReference type="ARBA" id="ARBA00022448"/>
    </source>
</evidence>
<name>A0A914CFD1_9BILA</name>
<feature type="transmembrane region" description="Helical" evidence="7">
    <location>
        <begin position="116"/>
        <end position="138"/>
    </location>
</feature>
<dbReference type="AlphaFoldDB" id="A0A914CFD1"/>
<accession>A0A914CFD1</accession>
<dbReference type="InterPro" id="IPR005828">
    <property type="entry name" value="MFS_sugar_transport-like"/>
</dbReference>
<comment type="similarity">
    <text evidence="2">Belongs to the major facilitator superfamily.</text>
</comment>
<feature type="transmembrane region" description="Helical" evidence="7">
    <location>
        <begin position="257"/>
        <end position="279"/>
    </location>
</feature>
<evidence type="ECO:0000259" key="8">
    <source>
        <dbReference type="PROSITE" id="PS50850"/>
    </source>
</evidence>
<dbReference type="Gene3D" id="1.20.1250.20">
    <property type="entry name" value="MFS general substrate transporter like domains"/>
    <property type="match status" value="2"/>
</dbReference>
<comment type="subcellular location">
    <subcellularLocation>
        <location evidence="1">Membrane</location>
        <topology evidence="1">Multi-pass membrane protein</topology>
    </subcellularLocation>
</comment>
<dbReference type="GO" id="GO:0022857">
    <property type="term" value="F:transmembrane transporter activity"/>
    <property type="evidence" value="ECO:0007669"/>
    <property type="project" value="InterPro"/>
</dbReference>
<evidence type="ECO:0000313" key="10">
    <source>
        <dbReference type="WBParaSite" id="ACRNAN_scaffold1028.g23356.t1"/>
    </source>
</evidence>
<dbReference type="InterPro" id="IPR036259">
    <property type="entry name" value="MFS_trans_sf"/>
</dbReference>
<dbReference type="PROSITE" id="PS50850">
    <property type="entry name" value="MFS"/>
    <property type="match status" value="1"/>
</dbReference>
<evidence type="ECO:0000256" key="4">
    <source>
        <dbReference type="ARBA" id="ARBA00022692"/>
    </source>
</evidence>
<feature type="transmembrane region" description="Helical" evidence="7">
    <location>
        <begin position="92"/>
        <end position="110"/>
    </location>
</feature>
<reference evidence="10" key="1">
    <citation type="submission" date="2022-11" db="UniProtKB">
        <authorList>
            <consortium name="WormBaseParasite"/>
        </authorList>
    </citation>
    <scope>IDENTIFICATION</scope>
</reference>
<keyword evidence="5 7" id="KW-1133">Transmembrane helix</keyword>
<organism evidence="9 10">
    <name type="scientific">Acrobeloides nanus</name>
    <dbReference type="NCBI Taxonomy" id="290746"/>
    <lineage>
        <taxon>Eukaryota</taxon>
        <taxon>Metazoa</taxon>
        <taxon>Ecdysozoa</taxon>
        <taxon>Nematoda</taxon>
        <taxon>Chromadorea</taxon>
        <taxon>Rhabditida</taxon>
        <taxon>Tylenchina</taxon>
        <taxon>Cephalobomorpha</taxon>
        <taxon>Cephaloboidea</taxon>
        <taxon>Cephalobidae</taxon>
        <taxon>Acrobeloides</taxon>
    </lineage>
</organism>